<evidence type="ECO:0008006" key="3">
    <source>
        <dbReference type="Google" id="ProtNLM"/>
    </source>
</evidence>
<dbReference type="OrthoDB" id="4467772at2"/>
<dbReference type="InterPro" id="IPR032345">
    <property type="entry name" value="PnbB"/>
</dbReference>
<dbReference type="AlphaFoldDB" id="A0A518EUG0"/>
<name>A0A518EUG0_9BACT</name>
<evidence type="ECO:0000313" key="2">
    <source>
        <dbReference type="Proteomes" id="UP000320390"/>
    </source>
</evidence>
<accession>A0A518EUG0</accession>
<dbReference type="Proteomes" id="UP000320390">
    <property type="component" value="Chromosome"/>
</dbReference>
<sequence>MLEKFQPLLDAAHGIDLSDPAAAKAALHARLDPNSPEGQAVSAGLVELLEKGEVANCGEAPVKFSRAAKATGETRDFSIDVVDMTGPGPRHLHPNGEINWCVALEGEPTFQGQPPGWVVETPGSEHVPTVVGGRMLIVYLLPGGAMQFL</sequence>
<keyword evidence="2" id="KW-1185">Reference proteome</keyword>
<gene>
    <name evidence="1" type="ORF">Poly30_32760</name>
</gene>
<protein>
    <recommendedName>
        <fullName evidence="3">ChrR Cupin-like domain protein</fullName>
    </recommendedName>
</protein>
<reference evidence="1 2" key="1">
    <citation type="submission" date="2019-02" db="EMBL/GenBank/DDBJ databases">
        <title>Deep-cultivation of Planctomycetes and their phenomic and genomic characterization uncovers novel biology.</title>
        <authorList>
            <person name="Wiegand S."/>
            <person name="Jogler M."/>
            <person name="Boedeker C."/>
            <person name="Pinto D."/>
            <person name="Vollmers J."/>
            <person name="Rivas-Marin E."/>
            <person name="Kohn T."/>
            <person name="Peeters S.H."/>
            <person name="Heuer A."/>
            <person name="Rast P."/>
            <person name="Oberbeckmann S."/>
            <person name="Bunk B."/>
            <person name="Jeske O."/>
            <person name="Meyerdierks A."/>
            <person name="Storesund J.E."/>
            <person name="Kallscheuer N."/>
            <person name="Luecker S."/>
            <person name="Lage O.M."/>
            <person name="Pohl T."/>
            <person name="Merkel B.J."/>
            <person name="Hornburger P."/>
            <person name="Mueller R.-W."/>
            <person name="Bruemmer F."/>
            <person name="Labrenz M."/>
            <person name="Spormann A.M."/>
            <person name="Op den Camp H."/>
            <person name="Overmann J."/>
            <person name="Amann R."/>
            <person name="Jetten M.S.M."/>
            <person name="Mascher T."/>
            <person name="Medema M.H."/>
            <person name="Devos D.P."/>
            <person name="Kaster A.-K."/>
            <person name="Ovreas L."/>
            <person name="Rohde M."/>
            <person name="Galperin M.Y."/>
            <person name="Jogler C."/>
        </authorList>
    </citation>
    <scope>NUCLEOTIDE SEQUENCE [LARGE SCALE GENOMIC DNA]</scope>
    <source>
        <strain evidence="1 2">Poly30</strain>
    </source>
</reference>
<dbReference type="Pfam" id="PF16155">
    <property type="entry name" value="PnbB"/>
    <property type="match status" value="1"/>
</dbReference>
<proteinExistence type="predicted"/>
<organism evidence="1 2">
    <name type="scientific">Saltatorellus ferox</name>
    <dbReference type="NCBI Taxonomy" id="2528018"/>
    <lineage>
        <taxon>Bacteria</taxon>
        <taxon>Pseudomonadati</taxon>
        <taxon>Planctomycetota</taxon>
        <taxon>Planctomycetia</taxon>
        <taxon>Planctomycetia incertae sedis</taxon>
        <taxon>Saltatorellus</taxon>
    </lineage>
</organism>
<evidence type="ECO:0000313" key="1">
    <source>
        <dbReference type="EMBL" id="QDV07745.1"/>
    </source>
</evidence>
<dbReference type="RefSeq" id="WP_145199177.1">
    <property type="nucleotide sequence ID" value="NZ_CP036434.1"/>
</dbReference>
<dbReference type="EMBL" id="CP036434">
    <property type="protein sequence ID" value="QDV07745.1"/>
    <property type="molecule type" value="Genomic_DNA"/>
</dbReference>